<dbReference type="HOGENOM" id="CLU_096072_2_1_5"/>
<dbReference type="Gene3D" id="1.10.10.10">
    <property type="entry name" value="Winged helix-like DNA-binding domain superfamily/Winged helix DNA-binding domain"/>
    <property type="match status" value="1"/>
</dbReference>
<evidence type="ECO:0000313" key="9">
    <source>
        <dbReference type="EMBL" id="EIM28659.1"/>
    </source>
</evidence>
<evidence type="ECO:0000256" key="4">
    <source>
        <dbReference type="ARBA" id="ARBA00023015"/>
    </source>
</evidence>
<dbReference type="EMBL" id="JH660642">
    <property type="protein sequence ID" value="EIM28659.1"/>
    <property type="molecule type" value="Genomic_DNA"/>
</dbReference>
<keyword evidence="4" id="KW-0805">Transcription regulation</keyword>
<dbReference type="Proteomes" id="UP000003947">
    <property type="component" value="Unassembled WGS sequence"/>
</dbReference>
<evidence type="ECO:0000313" key="10">
    <source>
        <dbReference type="Proteomes" id="UP000003947"/>
    </source>
</evidence>
<keyword evidence="2" id="KW-0678">Repressor</keyword>
<protein>
    <submittedName>
        <fullName evidence="9">Fe2+/Zn2+ uptake regulation protein</fullName>
    </submittedName>
</protein>
<keyword evidence="7" id="KW-0479">Metal-binding</keyword>
<dbReference type="eggNOG" id="COG0735">
    <property type="taxonomic scope" value="Bacteria"/>
</dbReference>
<dbReference type="Gene3D" id="3.30.1490.190">
    <property type="match status" value="1"/>
</dbReference>
<keyword evidence="10" id="KW-1185">Reference proteome</keyword>
<accession>I4YXG7</accession>
<keyword evidence="5" id="KW-0238">DNA-binding</keyword>
<keyword evidence="3 7" id="KW-0862">Zinc</keyword>
<dbReference type="SUPFAM" id="SSF46785">
    <property type="entry name" value="Winged helix' DNA-binding domain"/>
    <property type="match status" value="1"/>
</dbReference>
<dbReference type="AlphaFoldDB" id="I4YXG7"/>
<evidence type="ECO:0000256" key="5">
    <source>
        <dbReference type="ARBA" id="ARBA00023125"/>
    </source>
</evidence>
<comment type="cofactor">
    <cofactor evidence="8">
        <name>Mn(2+)</name>
        <dbReference type="ChEBI" id="CHEBI:29035"/>
    </cofactor>
    <cofactor evidence="8">
        <name>Fe(2+)</name>
        <dbReference type="ChEBI" id="CHEBI:29033"/>
    </cofactor>
    <text evidence="8">Binds 1 Mn(2+) or Fe(2+) ion per subunit.</text>
</comment>
<dbReference type="GO" id="GO:0003700">
    <property type="term" value="F:DNA-binding transcription factor activity"/>
    <property type="evidence" value="ECO:0007669"/>
    <property type="project" value="InterPro"/>
</dbReference>
<proteinExistence type="inferred from homology"/>
<dbReference type="RefSeq" id="WP_009491285.1">
    <property type="nucleotide sequence ID" value="NZ_CP141048.1"/>
</dbReference>
<comment type="similarity">
    <text evidence="1">Belongs to the Fur family.</text>
</comment>
<reference evidence="9 10" key="1">
    <citation type="submission" date="2012-02" db="EMBL/GenBank/DDBJ databases">
        <title>Improved High-Quality Draft sequence of Microvirga sp. WSM3557.</title>
        <authorList>
            <consortium name="US DOE Joint Genome Institute"/>
            <person name="Lucas S."/>
            <person name="Han J."/>
            <person name="Lapidus A."/>
            <person name="Cheng J.-F."/>
            <person name="Goodwin L."/>
            <person name="Pitluck S."/>
            <person name="Peters L."/>
            <person name="Zhang X."/>
            <person name="Detter J.C."/>
            <person name="Han C."/>
            <person name="Tapia R."/>
            <person name="Land M."/>
            <person name="Hauser L."/>
            <person name="Kyrpides N."/>
            <person name="Ivanova N."/>
            <person name="Pagani I."/>
            <person name="Brau L."/>
            <person name="Yates R."/>
            <person name="O'Hara G."/>
            <person name="Rui T."/>
            <person name="Howieson J."/>
            <person name="Reeve W."/>
            <person name="Woyke T."/>
        </authorList>
    </citation>
    <scope>NUCLEOTIDE SEQUENCE [LARGE SCALE GENOMIC DNA]</scope>
    <source>
        <strain evidence="9 10">WSM3557</strain>
    </source>
</reference>
<evidence type="ECO:0000256" key="1">
    <source>
        <dbReference type="ARBA" id="ARBA00007957"/>
    </source>
</evidence>
<keyword evidence="8" id="KW-0408">Iron</keyword>
<keyword evidence="6" id="KW-0804">Transcription</keyword>
<dbReference type="GO" id="GO:0045892">
    <property type="term" value="P:negative regulation of DNA-templated transcription"/>
    <property type="evidence" value="ECO:0007669"/>
    <property type="project" value="TreeGrafter"/>
</dbReference>
<comment type="cofactor">
    <cofactor evidence="7">
        <name>Zn(2+)</name>
        <dbReference type="ChEBI" id="CHEBI:29105"/>
    </cofactor>
    <text evidence="7">Binds 1 zinc ion per subunit.</text>
</comment>
<evidence type="ECO:0000256" key="3">
    <source>
        <dbReference type="ARBA" id="ARBA00022833"/>
    </source>
</evidence>
<feature type="binding site" evidence="7">
    <location>
        <position position="112"/>
    </location>
    <ligand>
        <name>Zn(2+)</name>
        <dbReference type="ChEBI" id="CHEBI:29105"/>
    </ligand>
</feature>
<dbReference type="Pfam" id="PF01475">
    <property type="entry name" value="FUR"/>
    <property type="match status" value="1"/>
</dbReference>
<dbReference type="InterPro" id="IPR002481">
    <property type="entry name" value="FUR"/>
</dbReference>
<dbReference type="PANTHER" id="PTHR33202:SF6">
    <property type="entry name" value="ZINC UPTAKE REGULATION PROTEIN"/>
    <property type="match status" value="1"/>
</dbReference>
<feature type="binding site" evidence="8">
    <location>
        <position position="104"/>
    </location>
    <ligand>
        <name>Fe cation</name>
        <dbReference type="ChEBI" id="CHEBI:24875"/>
    </ligand>
</feature>
<evidence type="ECO:0000256" key="8">
    <source>
        <dbReference type="PIRSR" id="PIRSR602481-2"/>
    </source>
</evidence>
<dbReference type="InterPro" id="IPR043135">
    <property type="entry name" value="Fur_C"/>
</dbReference>
<evidence type="ECO:0000256" key="6">
    <source>
        <dbReference type="ARBA" id="ARBA00023163"/>
    </source>
</evidence>
<dbReference type="GO" id="GO:0005829">
    <property type="term" value="C:cytosol"/>
    <property type="evidence" value="ECO:0007669"/>
    <property type="project" value="TreeGrafter"/>
</dbReference>
<dbReference type="PATRIC" id="fig|864069.3.peg.2502"/>
<dbReference type="GO" id="GO:0008270">
    <property type="term" value="F:zinc ion binding"/>
    <property type="evidence" value="ECO:0007669"/>
    <property type="project" value="TreeGrafter"/>
</dbReference>
<evidence type="ECO:0000256" key="7">
    <source>
        <dbReference type="PIRSR" id="PIRSR602481-1"/>
    </source>
</evidence>
<dbReference type="GO" id="GO:0000976">
    <property type="term" value="F:transcription cis-regulatory region binding"/>
    <property type="evidence" value="ECO:0007669"/>
    <property type="project" value="TreeGrafter"/>
</dbReference>
<organism evidence="9 10">
    <name type="scientific">Microvirga lotononidis</name>
    <dbReference type="NCBI Taxonomy" id="864069"/>
    <lineage>
        <taxon>Bacteria</taxon>
        <taxon>Pseudomonadati</taxon>
        <taxon>Pseudomonadota</taxon>
        <taxon>Alphaproteobacteria</taxon>
        <taxon>Hyphomicrobiales</taxon>
        <taxon>Methylobacteriaceae</taxon>
        <taxon>Microvirga</taxon>
    </lineage>
</organism>
<evidence type="ECO:0000256" key="2">
    <source>
        <dbReference type="ARBA" id="ARBA00022491"/>
    </source>
</evidence>
<dbReference type="InterPro" id="IPR036388">
    <property type="entry name" value="WH-like_DNA-bd_sf"/>
</dbReference>
<dbReference type="PANTHER" id="PTHR33202">
    <property type="entry name" value="ZINC UPTAKE REGULATION PROTEIN"/>
    <property type="match status" value="1"/>
</dbReference>
<dbReference type="GO" id="GO:1900376">
    <property type="term" value="P:regulation of secondary metabolite biosynthetic process"/>
    <property type="evidence" value="ECO:0007669"/>
    <property type="project" value="TreeGrafter"/>
</dbReference>
<dbReference type="STRING" id="864069.MicloDRAFT_00023020"/>
<name>I4YXG7_9HYPH</name>
<gene>
    <name evidence="9" type="ORF">MicloDRAFT_00023020</name>
</gene>
<sequence length="158" mass="17598">MMPLFKQDADPDVDELERMAEQRCMKENFEFTSLRRRVFREIALRGGAIGAYDIASYISTEGRRVNAASVYRALDFLVESGLVRRIKSSRAFALADLTAQPKRDETSISFVCRKSGTVREIQSPLVAMILQEAGKSVGFKDLSTLIEVEGVFAPAELG</sequence>
<dbReference type="InterPro" id="IPR036390">
    <property type="entry name" value="WH_DNA-bd_sf"/>
</dbReference>